<dbReference type="PROSITE" id="PS51257">
    <property type="entry name" value="PROKAR_LIPOPROTEIN"/>
    <property type="match status" value="1"/>
</dbReference>
<accession>A0A2N0B7E7</accession>
<dbReference type="EMBL" id="NPEF01000132">
    <property type="protein sequence ID" value="PJZ92475.1"/>
    <property type="molecule type" value="Genomic_DNA"/>
</dbReference>
<proteinExistence type="predicted"/>
<protein>
    <recommendedName>
        <fullName evidence="2">DUF1554 domain-containing protein</fullName>
    </recommendedName>
</protein>
<gene>
    <name evidence="3" type="ORF">CH379_12925</name>
</gene>
<dbReference type="AlphaFoldDB" id="A0A2N0B7E7"/>
<keyword evidence="1" id="KW-0472">Membrane</keyword>
<feature type="transmembrane region" description="Helical" evidence="1">
    <location>
        <begin position="7"/>
        <end position="31"/>
    </location>
</feature>
<dbReference type="Gene3D" id="3.40.50.410">
    <property type="entry name" value="von Willebrand factor, type A domain"/>
    <property type="match status" value="1"/>
</dbReference>
<evidence type="ECO:0000256" key="1">
    <source>
        <dbReference type="SAM" id="Phobius"/>
    </source>
</evidence>
<feature type="domain" description="DUF1554" evidence="2">
    <location>
        <begin position="828"/>
        <end position="957"/>
    </location>
</feature>
<name>A0A2N0B7E7_9LEPT</name>
<sequence length="982" mass="103078">MINKFRSLFSFQIVSKVFLFCVWIPVLFFSIGCKKVTDAASYALFGISEQFTSLFETPTGVPIDLPAGLVASCPSGTSNSILAIGNCFDDGGDKSISGFIVTKSGGSSCSAPDVYSPSNALNTLLSFLANDSTSAESPPPTPTFASYSLITLGSVTAGMQSARFILQTAQPRSTEWVRNEIQKKIFNDSSQSIGITAGASTDTSFIVTIRVTATGTSCTAVVDTKYEVTVVRAGAWDTYASLVDGNLGGGGSSPPDLRNVSCTWRETFPTKAPPKTDFLFVIDNSDTMTPIQTAIKAKMVAFFDRVSTLGLDARIAVITTDSWKLQSPSGDSGNWLDVSSSGDRTTFNDTLNAIGNNGSQFESAIFMATRALMNAASGGSRCSAVQPYCSAAGRTTNNDKCSISSVSVEDPCNGSNQNAWTKKVGLGRGSVPTAVIIITDEGDMYNHWDSYNYSVGTQATPWGPLDTPDAFPITRSVAFPASPLYYNAGSTGTPVLGGGRTYTDFLDFLRNPTTGASGVPSINNLLDLFADRANTKIYGIVALNSQNSDFATIDTSKSIDPSSYSSLTLTNFHTRTEVFCKGEITSSTQWATSGQVAHYRTLANIGSPSLSSQLLNTPNNLGRDDMVYSLKDVASASGGSVTSICGTSNSISNFLNSIVDNMVTVQGGYPLGRYDAVWNPTHFAGNPNTTLFPSGTPAVTGNISPGSVKLYSIADTRNIDGTDFIAANLVPSGNQTTSNPTGYSYTMISGNVVFTKYSGFTDLPASASANHVLGVEYKYTWRDTTSSGNTNTTLGNAANCPAYPIALADTVATPPVPVSRRIFVSASTHDGNFGTDEASVIAAADAFCNGDGNKPATGTYKALLWTGTARNPGGSDWPLKSKTSYFQASNNRILTGTTDINKKFPFPLLSGIGTAADGVWTGIDLTGTGPYVWSASADSCSGFTSVAGNGSVGTANETGALGLDDATGDSCGNSKRLYCVEQ</sequence>
<dbReference type="Gene3D" id="3.10.100.10">
    <property type="entry name" value="Mannose-Binding Protein A, subunit A"/>
    <property type="match status" value="1"/>
</dbReference>
<organism evidence="3">
    <name type="scientific">Leptospira ellisii</name>
    <dbReference type="NCBI Taxonomy" id="2023197"/>
    <lineage>
        <taxon>Bacteria</taxon>
        <taxon>Pseudomonadati</taxon>
        <taxon>Spirochaetota</taxon>
        <taxon>Spirochaetia</taxon>
        <taxon>Leptospirales</taxon>
        <taxon>Leptospiraceae</taxon>
        <taxon>Leptospira</taxon>
    </lineage>
</organism>
<dbReference type="OrthoDB" id="344146at2"/>
<keyword evidence="1" id="KW-0812">Transmembrane</keyword>
<evidence type="ECO:0000259" key="2">
    <source>
        <dbReference type="Pfam" id="PF07588"/>
    </source>
</evidence>
<evidence type="ECO:0000313" key="3">
    <source>
        <dbReference type="EMBL" id="PJZ92475.1"/>
    </source>
</evidence>
<comment type="caution">
    <text evidence="3">The sequence shown here is derived from an EMBL/GenBank/DDBJ whole genome shotgun (WGS) entry which is preliminary data.</text>
</comment>
<dbReference type="InterPro" id="IPR016186">
    <property type="entry name" value="C-type_lectin-like/link_sf"/>
</dbReference>
<dbReference type="InterPro" id="IPR011448">
    <property type="entry name" value="DUF1554"/>
</dbReference>
<reference evidence="3" key="1">
    <citation type="submission" date="2017-07" db="EMBL/GenBank/DDBJ databases">
        <title>Leptospira spp. isolated from tropical soils.</title>
        <authorList>
            <person name="Thibeaux R."/>
            <person name="Iraola G."/>
            <person name="Ferres I."/>
            <person name="Bierque E."/>
            <person name="Girault D."/>
            <person name="Soupe-Gilbert M.-E."/>
            <person name="Picardeau M."/>
            <person name="Goarant C."/>
        </authorList>
    </citation>
    <scope>NUCLEOTIDE SEQUENCE [LARGE SCALE GENOMIC DNA]</scope>
    <source>
        <strain evidence="3">ATI7-C-A5</strain>
    </source>
</reference>
<dbReference type="SUPFAM" id="SSF53300">
    <property type="entry name" value="vWA-like"/>
    <property type="match status" value="1"/>
</dbReference>
<dbReference type="Pfam" id="PF07588">
    <property type="entry name" value="DUF1554"/>
    <property type="match status" value="1"/>
</dbReference>
<dbReference type="InterPro" id="IPR036465">
    <property type="entry name" value="vWFA_dom_sf"/>
</dbReference>
<keyword evidence="1" id="KW-1133">Transmembrane helix</keyword>